<gene>
    <name evidence="1" type="ORF">METZ01_LOCUS63713</name>
</gene>
<reference evidence="1" key="1">
    <citation type="submission" date="2018-05" db="EMBL/GenBank/DDBJ databases">
        <authorList>
            <person name="Lanie J.A."/>
            <person name="Ng W.-L."/>
            <person name="Kazmierczak K.M."/>
            <person name="Andrzejewski T.M."/>
            <person name="Davidsen T.M."/>
            <person name="Wayne K.J."/>
            <person name="Tettelin H."/>
            <person name="Glass J.I."/>
            <person name="Rusch D."/>
            <person name="Podicherti R."/>
            <person name="Tsui H.-C.T."/>
            <person name="Winkler M.E."/>
        </authorList>
    </citation>
    <scope>NUCLEOTIDE SEQUENCE</scope>
</reference>
<evidence type="ECO:0000313" key="1">
    <source>
        <dbReference type="EMBL" id="SVA10859.1"/>
    </source>
</evidence>
<name>A0A381T538_9ZZZZ</name>
<proteinExistence type="predicted"/>
<accession>A0A381T538</accession>
<sequence>MTSGCLLLEGKTMSETKLDDARILIYSHDTFGLGHLRRCRTIAHSLVEHFKGLRVLIVSGSPIIGSFDFKARVDFVRIPGVVKLRGGDYTALSSHTDLTQTLQMRSSIIQQTAKTFSPDLLIVDKEPLGLRGEVRDTIELLRSRGARTVLGLRDIMDDPVLLRQEWKHRGIPMDLECLYDEIWVYGVPAMGDPLL</sequence>
<feature type="non-terminal residue" evidence="1">
    <location>
        <position position="195"/>
    </location>
</feature>
<protein>
    <recommendedName>
        <fullName evidence="2">Glycosyl transferase family 28 C-terminal domain-containing protein</fullName>
    </recommendedName>
</protein>
<dbReference type="EMBL" id="UINC01003984">
    <property type="protein sequence ID" value="SVA10859.1"/>
    <property type="molecule type" value="Genomic_DNA"/>
</dbReference>
<dbReference type="AlphaFoldDB" id="A0A381T538"/>
<organism evidence="1">
    <name type="scientific">marine metagenome</name>
    <dbReference type="NCBI Taxonomy" id="408172"/>
    <lineage>
        <taxon>unclassified sequences</taxon>
        <taxon>metagenomes</taxon>
        <taxon>ecological metagenomes</taxon>
    </lineage>
</organism>
<evidence type="ECO:0008006" key="2">
    <source>
        <dbReference type="Google" id="ProtNLM"/>
    </source>
</evidence>